<dbReference type="EMBL" id="WUYX01000042">
    <property type="protein sequence ID" value="MXV63126.1"/>
    <property type="molecule type" value="Genomic_DNA"/>
</dbReference>
<dbReference type="InterPro" id="IPR055768">
    <property type="entry name" value="DUF7344"/>
</dbReference>
<gene>
    <name evidence="2" type="ORF">GS429_13820</name>
</gene>
<accession>A0A6B0VQ30</accession>
<dbReference type="Pfam" id="PF24035">
    <property type="entry name" value="DUF7344"/>
    <property type="match status" value="1"/>
</dbReference>
<sequence length="130" mass="14120">MLPVISDPESLTSVSAGSAAETETDAAFDLLADRRRRAVLRFLDENEDPVSLSDLADHLTLEEDGRENGTLASCGDALLGTRRRIHISLRHTHVPKLAGADAVEFDPGSNTVALRETGESLLHRIEMESE</sequence>
<feature type="domain" description="DUF7344" evidence="1">
    <location>
        <begin position="28"/>
        <end position="112"/>
    </location>
</feature>
<evidence type="ECO:0000259" key="1">
    <source>
        <dbReference type="Pfam" id="PF24035"/>
    </source>
</evidence>
<comment type="caution">
    <text evidence="2">The sequence shown here is derived from an EMBL/GenBank/DDBJ whole genome shotgun (WGS) entry which is preliminary data.</text>
</comment>
<keyword evidence="3" id="KW-1185">Reference proteome</keyword>
<dbReference type="Proteomes" id="UP000434101">
    <property type="component" value="Unassembled WGS sequence"/>
</dbReference>
<dbReference type="RefSeq" id="WP_160065956.1">
    <property type="nucleotide sequence ID" value="NZ_WUYX01000042.1"/>
</dbReference>
<organism evidence="2 3">
    <name type="scientific">Natronorubrum halalkaliphilum</name>
    <dbReference type="NCBI Taxonomy" id="2691917"/>
    <lineage>
        <taxon>Archaea</taxon>
        <taxon>Methanobacteriati</taxon>
        <taxon>Methanobacteriota</taxon>
        <taxon>Stenosarchaea group</taxon>
        <taxon>Halobacteria</taxon>
        <taxon>Halobacteriales</taxon>
        <taxon>Natrialbaceae</taxon>
        <taxon>Natronorubrum</taxon>
    </lineage>
</organism>
<dbReference type="Gene3D" id="1.10.10.10">
    <property type="entry name" value="Winged helix-like DNA-binding domain superfamily/Winged helix DNA-binding domain"/>
    <property type="match status" value="1"/>
</dbReference>
<evidence type="ECO:0000313" key="2">
    <source>
        <dbReference type="EMBL" id="MXV63126.1"/>
    </source>
</evidence>
<dbReference type="AlphaFoldDB" id="A0A6B0VQ30"/>
<name>A0A6B0VQ30_9EURY</name>
<proteinExistence type="predicted"/>
<dbReference type="OrthoDB" id="247722at2157"/>
<evidence type="ECO:0000313" key="3">
    <source>
        <dbReference type="Proteomes" id="UP000434101"/>
    </source>
</evidence>
<reference evidence="2 3" key="1">
    <citation type="submission" date="2020-01" db="EMBL/GenBank/DDBJ databases">
        <title>Natronorubrum sp. JWXQ-INN 674 isolated from Inner Mongolia Autonomous Region of China.</title>
        <authorList>
            <person name="Xue Q."/>
        </authorList>
    </citation>
    <scope>NUCLEOTIDE SEQUENCE [LARGE SCALE GENOMIC DNA]</scope>
    <source>
        <strain evidence="2 3">JWXQ-INN-674</strain>
    </source>
</reference>
<dbReference type="InterPro" id="IPR036388">
    <property type="entry name" value="WH-like_DNA-bd_sf"/>
</dbReference>
<protein>
    <submittedName>
        <fullName evidence="2">ArsR family transcriptional regulator</fullName>
    </submittedName>
</protein>